<dbReference type="Proteomes" id="UP001244552">
    <property type="component" value="Unassembled WGS sequence"/>
</dbReference>
<feature type="transmembrane region" description="Helical" evidence="2">
    <location>
        <begin position="329"/>
        <end position="351"/>
    </location>
</feature>
<feature type="compositionally biased region" description="Low complexity" evidence="1">
    <location>
        <begin position="41"/>
        <end position="55"/>
    </location>
</feature>
<dbReference type="InterPro" id="IPR029044">
    <property type="entry name" value="Nucleotide-diphossugar_trans"/>
</dbReference>
<keyword evidence="2" id="KW-0472">Membrane</keyword>
<dbReference type="EMBL" id="JAUSVU010000002">
    <property type="protein sequence ID" value="MDQ0531986.1"/>
    <property type="molecule type" value="Genomic_DNA"/>
</dbReference>
<sequence length="384" mass="41397">MMQSTLDRPVPDRAPADRAPSDRAPSDRAPSDRAPSDRSAADPAASPGPRAGASGTPIAGPDAGPAPTVAVLIPCYNEEAAIGTVVADFRAALPDAVVYVYDNNSKDRTVEVARAAGAVVRSEPLQGKGNVMRRMFADIEADVYVLVDGDDTYHAPSAPLLVKRLWEERLDMVNGARVTEIVAAYRPGHRFGNLLLTGMVAKIFGSRINDMLSGYRVFSRRFVKSFPALASGFETETELTVHALELRMPIAEVKTPYKDRPPGSHSKLNTIRDGIRILRTIVHLVKEERPLPFFSAIFGILALLAVILGVPVIATYFQTGLVPRLPTAVLATGLMVLAFLSLTCGLILDTVTHGRREAKRMHYLALRAPGGHPPLAGARGDQDR</sequence>
<evidence type="ECO:0000256" key="2">
    <source>
        <dbReference type="SAM" id="Phobius"/>
    </source>
</evidence>
<feature type="domain" description="Glycosyltransferase 2-like" evidence="3">
    <location>
        <begin position="71"/>
        <end position="221"/>
    </location>
</feature>
<reference evidence="4 5" key="1">
    <citation type="submission" date="2023-07" db="EMBL/GenBank/DDBJ databases">
        <title>Genomic Encyclopedia of Type Strains, Phase IV (KMG-IV): sequencing the most valuable type-strain genomes for metagenomic binning, comparative biology and taxonomic classification.</title>
        <authorList>
            <person name="Goeker M."/>
        </authorList>
    </citation>
    <scope>NUCLEOTIDE SEQUENCE [LARGE SCALE GENOMIC DNA]</scope>
    <source>
        <strain evidence="4 5">DSM 19922</strain>
    </source>
</reference>
<dbReference type="RefSeq" id="WP_246512789.1">
    <property type="nucleotide sequence ID" value="NZ_JAGINO010000002.1"/>
</dbReference>
<dbReference type="SUPFAM" id="SSF53448">
    <property type="entry name" value="Nucleotide-diphospho-sugar transferases"/>
    <property type="match status" value="1"/>
</dbReference>
<keyword evidence="2" id="KW-0812">Transmembrane</keyword>
<protein>
    <recommendedName>
        <fullName evidence="3">Glycosyltransferase 2-like domain-containing protein</fullName>
    </recommendedName>
</protein>
<name>A0ABU0MEX3_9PROT</name>
<evidence type="ECO:0000313" key="5">
    <source>
        <dbReference type="Proteomes" id="UP001244552"/>
    </source>
</evidence>
<comment type="caution">
    <text evidence="4">The sequence shown here is derived from an EMBL/GenBank/DDBJ whole genome shotgun (WGS) entry which is preliminary data.</text>
</comment>
<evidence type="ECO:0000256" key="1">
    <source>
        <dbReference type="SAM" id="MobiDB-lite"/>
    </source>
</evidence>
<organism evidence="4 5">
    <name type="scientific">Azospirillum picis</name>
    <dbReference type="NCBI Taxonomy" id="488438"/>
    <lineage>
        <taxon>Bacteria</taxon>
        <taxon>Pseudomonadati</taxon>
        <taxon>Pseudomonadota</taxon>
        <taxon>Alphaproteobacteria</taxon>
        <taxon>Rhodospirillales</taxon>
        <taxon>Azospirillaceae</taxon>
        <taxon>Azospirillum</taxon>
    </lineage>
</organism>
<dbReference type="PANTHER" id="PTHR48090">
    <property type="entry name" value="UNDECAPRENYL-PHOSPHATE 4-DEOXY-4-FORMAMIDO-L-ARABINOSE TRANSFERASE-RELATED"/>
    <property type="match status" value="1"/>
</dbReference>
<dbReference type="PANTHER" id="PTHR48090:SF7">
    <property type="entry name" value="RFBJ PROTEIN"/>
    <property type="match status" value="1"/>
</dbReference>
<feature type="transmembrane region" description="Helical" evidence="2">
    <location>
        <begin position="293"/>
        <end position="317"/>
    </location>
</feature>
<feature type="region of interest" description="Disordered" evidence="1">
    <location>
        <begin position="1"/>
        <end position="62"/>
    </location>
</feature>
<dbReference type="CDD" id="cd04179">
    <property type="entry name" value="DPM_DPG-synthase_like"/>
    <property type="match status" value="1"/>
</dbReference>
<keyword evidence="5" id="KW-1185">Reference proteome</keyword>
<dbReference type="Gene3D" id="3.90.550.10">
    <property type="entry name" value="Spore Coat Polysaccharide Biosynthesis Protein SpsA, Chain A"/>
    <property type="match status" value="1"/>
</dbReference>
<keyword evidence="2" id="KW-1133">Transmembrane helix</keyword>
<feature type="compositionally biased region" description="Basic and acidic residues" evidence="1">
    <location>
        <begin position="9"/>
        <end position="40"/>
    </location>
</feature>
<gene>
    <name evidence="4" type="ORF">QO018_000822</name>
</gene>
<dbReference type="InterPro" id="IPR050256">
    <property type="entry name" value="Glycosyltransferase_2"/>
</dbReference>
<proteinExistence type="predicted"/>
<evidence type="ECO:0000313" key="4">
    <source>
        <dbReference type="EMBL" id="MDQ0531986.1"/>
    </source>
</evidence>
<dbReference type="Pfam" id="PF00535">
    <property type="entry name" value="Glycos_transf_2"/>
    <property type="match status" value="1"/>
</dbReference>
<evidence type="ECO:0000259" key="3">
    <source>
        <dbReference type="Pfam" id="PF00535"/>
    </source>
</evidence>
<accession>A0ABU0MEX3</accession>
<dbReference type="InterPro" id="IPR001173">
    <property type="entry name" value="Glyco_trans_2-like"/>
</dbReference>